<dbReference type="GO" id="GO:0004340">
    <property type="term" value="F:glucokinase activity"/>
    <property type="evidence" value="ECO:0007669"/>
    <property type="project" value="TreeGrafter"/>
</dbReference>
<dbReference type="Gene3D" id="3.30.420.40">
    <property type="match status" value="1"/>
</dbReference>
<comment type="catalytic activity">
    <reaction evidence="9">
        <text>a D-hexose + ATP = a D-hexose 6-phosphate + ADP + H(+)</text>
        <dbReference type="Rhea" id="RHEA:22740"/>
        <dbReference type="ChEBI" id="CHEBI:4194"/>
        <dbReference type="ChEBI" id="CHEBI:15378"/>
        <dbReference type="ChEBI" id="CHEBI:30616"/>
        <dbReference type="ChEBI" id="CHEBI:229467"/>
        <dbReference type="ChEBI" id="CHEBI:456216"/>
        <dbReference type="EC" id="2.7.1.1"/>
    </reaction>
    <physiologicalReaction direction="left-to-right" evidence="9">
        <dbReference type="Rhea" id="RHEA:22741"/>
    </physiologicalReaction>
</comment>
<dbReference type="PANTHER" id="PTHR19443">
    <property type="entry name" value="HEXOKINASE"/>
    <property type="match status" value="1"/>
</dbReference>
<evidence type="ECO:0000256" key="6">
    <source>
        <dbReference type="ARBA" id="ARBA00022777"/>
    </source>
</evidence>
<reference evidence="16" key="1">
    <citation type="submission" date="2021-02" db="EMBL/GenBank/DDBJ databases">
        <authorList>
            <person name="Syme A R."/>
            <person name="Syme A R."/>
            <person name="Moolhuijzen P."/>
        </authorList>
    </citation>
    <scope>NUCLEOTIDE SEQUENCE</scope>
    <source>
        <strain evidence="16">W1-1</strain>
    </source>
</reference>
<dbReference type="GO" id="GO:0006013">
    <property type="term" value="P:mannose metabolic process"/>
    <property type="evidence" value="ECO:0007669"/>
    <property type="project" value="TreeGrafter"/>
</dbReference>
<proteinExistence type="inferred from homology"/>
<dbReference type="Pfam" id="PF00349">
    <property type="entry name" value="Hexokinase_1"/>
    <property type="match status" value="1"/>
</dbReference>
<keyword evidence="8 12" id="KW-0324">Glycolysis</keyword>
<evidence type="ECO:0000256" key="12">
    <source>
        <dbReference type="RuleBase" id="RU362007"/>
    </source>
</evidence>
<dbReference type="GO" id="GO:0006006">
    <property type="term" value="P:glucose metabolic process"/>
    <property type="evidence" value="ECO:0007669"/>
    <property type="project" value="TreeGrafter"/>
</dbReference>
<feature type="domain" description="Hexokinase N-terminal" evidence="14">
    <location>
        <begin position="39"/>
        <end position="241"/>
    </location>
</feature>
<evidence type="ECO:0000256" key="2">
    <source>
        <dbReference type="ARBA" id="ARBA00005028"/>
    </source>
</evidence>
<evidence type="ECO:0000259" key="15">
    <source>
        <dbReference type="Pfam" id="PF03727"/>
    </source>
</evidence>
<feature type="region of interest" description="Disordered" evidence="13">
    <location>
        <begin position="1"/>
        <end position="23"/>
    </location>
</feature>
<dbReference type="PANTHER" id="PTHR19443:SF16">
    <property type="entry name" value="HEXOKINASE TYPE 1-RELATED"/>
    <property type="match status" value="1"/>
</dbReference>
<dbReference type="InterPro" id="IPR019807">
    <property type="entry name" value="Hexokinase_BS"/>
</dbReference>
<dbReference type="InterPro" id="IPR043129">
    <property type="entry name" value="ATPase_NBD"/>
</dbReference>
<dbReference type="GO" id="GO:0005739">
    <property type="term" value="C:mitochondrion"/>
    <property type="evidence" value="ECO:0007669"/>
    <property type="project" value="TreeGrafter"/>
</dbReference>
<evidence type="ECO:0000256" key="10">
    <source>
        <dbReference type="ARBA" id="ARBA00047905"/>
    </source>
</evidence>
<evidence type="ECO:0000256" key="7">
    <source>
        <dbReference type="ARBA" id="ARBA00022840"/>
    </source>
</evidence>
<gene>
    <name evidence="16" type="ORF">PTTW11_09940</name>
</gene>
<dbReference type="Pfam" id="PF03727">
    <property type="entry name" value="Hexokinase_2"/>
    <property type="match status" value="1"/>
</dbReference>
<comment type="catalytic activity">
    <reaction evidence="11">
        <text>D-glucose + ATP = D-glucose 6-phosphate + ADP + H(+)</text>
        <dbReference type="Rhea" id="RHEA:17825"/>
        <dbReference type="ChEBI" id="CHEBI:4167"/>
        <dbReference type="ChEBI" id="CHEBI:15378"/>
        <dbReference type="ChEBI" id="CHEBI:30616"/>
        <dbReference type="ChEBI" id="CHEBI:61548"/>
        <dbReference type="ChEBI" id="CHEBI:456216"/>
        <dbReference type="EC" id="2.7.1.1"/>
    </reaction>
    <physiologicalReaction direction="left-to-right" evidence="11">
        <dbReference type="Rhea" id="RHEA:17826"/>
    </physiologicalReaction>
</comment>
<dbReference type="InterPro" id="IPR001312">
    <property type="entry name" value="Hexokinase"/>
</dbReference>
<dbReference type="SUPFAM" id="SSF53067">
    <property type="entry name" value="Actin-like ATPase domain"/>
    <property type="match status" value="2"/>
</dbReference>
<dbReference type="GO" id="GO:0001678">
    <property type="term" value="P:intracellular glucose homeostasis"/>
    <property type="evidence" value="ECO:0007669"/>
    <property type="project" value="InterPro"/>
</dbReference>
<name>A0A6S6WCQ4_9PLEO</name>
<keyword evidence="6 12" id="KW-0418">Kinase</keyword>
<keyword evidence="5 12" id="KW-0547">Nucleotide-binding</keyword>
<evidence type="ECO:0000256" key="11">
    <source>
        <dbReference type="ARBA" id="ARBA00048160"/>
    </source>
</evidence>
<keyword evidence="4 12" id="KW-0808">Transferase</keyword>
<keyword evidence="7 12" id="KW-0067">ATP-binding</keyword>
<comment type="pathway">
    <text evidence="2">Carbohydrate metabolism; hexose metabolism.</text>
</comment>
<evidence type="ECO:0000313" key="17">
    <source>
        <dbReference type="Proteomes" id="UP000472372"/>
    </source>
</evidence>
<dbReference type="GO" id="GO:0019158">
    <property type="term" value="F:mannokinase activity"/>
    <property type="evidence" value="ECO:0007669"/>
    <property type="project" value="TreeGrafter"/>
</dbReference>
<dbReference type="InterPro" id="IPR022672">
    <property type="entry name" value="Hexokinase_N"/>
</dbReference>
<dbReference type="InterPro" id="IPR022673">
    <property type="entry name" value="Hexokinase_C"/>
</dbReference>
<comment type="pathway">
    <text evidence="1">Carbohydrate degradation; glycolysis; D-glyceraldehyde 3-phosphate and glycerone phosphate from D-glucose: step 1/4.</text>
</comment>
<dbReference type="Proteomes" id="UP000472372">
    <property type="component" value="Chromosome 10"/>
</dbReference>
<evidence type="ECO:0000313" key="16">
    <source>
        <dbReference type="EMBL" id="CAE7209648.1"/>
    </source>
</evidence>
<evidence type="ECO:0000256" key="4">
    <source>
        <dbReference type="ARBA" id="ARBA00022679"/>
    </source>
</evidence>
<sequence length="510" mass="55938">MAPPSATHGIHSEAHTSSHQRSELTKMADIPSFLEKTLSHLDQQFWISGPKLKEIVHRFREELEEGLAQDGQSIPMNISWVHNLPSGKEKGTILTLDLGGTNLRVCKVTLLGEDQQGSDKGKSVLEQERYKLPASLKTTSAENLWTFVAEKVAAFIKSRGLETEYSMEKPMPLGFTFSYPATQHRIDHAILQTWTKGFDIHGVEGQDVAAQLREKLAEKELPVQLICVINDTVGAMVASAYNDPDTIVGAIFGTGCNAAYLAHVSSIGKLDPDDERITVASTHNGASKGEEMMAVNCEYGAFDNAHRVLPRTPYDERIDAESPRPGEQTFEKLSAGLYLGEIFRLVLVDLVEKGLVLQAQSEEGLKKLHTPYTIDTSFLSQIENDQSPLFADTRELFAQTLALEPSDVDLEVSRRIAEMIAVRGARLCACGIAAICGKEGIERGNVAADGSVANKHPKFKKRWARALGEVLDWEDADGEKGPIRITSAEDGSGVGCAIIAAMELERRREM</sequence>
<comment type="catalytic activity">
    <reaction evidence="10">
        <text>D-fructose + ATP = D-fructose 6-phosphate + ADP + H(+)</text>
        <dbReference type="Rhea" id="RHEA:16125"/>
        <dbReference type="ChEBI" id="CHEBI:15378"/>
        <dbReference type="ChEBI" id="CHEBI:30616"/>
        <dbReference type="ChEBI" id="CHEBI:37721"/>
        <dbReference type="ChEBI" id="CHEBI:61527"/>
        <dbReference type="ChEBI" id="CHEBI:456216"/>
        <dbReference type="EC" id="2.7.1.1"/>
    </reaction>
    <physiologicalReaction direction="left-to-right" evidence="10">
        <dbReference type="Rhea" id="RHEA:16126"/>
    </physiologicalReaction>
</comment>
<accession>A0A6S6WCQ4</accession>
<dbReference type="GO" id="GO:0005536">
    <property type="term" value="F:D-glucose binding"/>
    <property type="evidence" value="ECO:0007669"/>
    <property type="project" value="InterPro"/>
</dbReference>
<dbReference type="PROSITE" id="PS51748">
    <property type="entry name" value="HEXOKINASE_2"/>
    <property type="match status" value="1"/>
</dbReference>
<dbReference type="UniPathway" id="UPA00109">
    <property type="reaction ID" value="UER00180"/>
</dbReference>
<protein>
    <recommendedName>
        <fullName evidence="12">Phosphotransferase</fullName>
        <ecNumber evidence="12">2.7.1.-</ecNumber>
    </recommendedName>
</protein>
<evidence type="ECO:0000256" key="13">
    <source>
        <dbReference type="SAM" id="MobiDB-lite"/>
    </source>
</evidence>
<dbReference type="EMBL" id="HG992986">
    <property type="protein sequence ID" value="CAE7209648.1"/>
    <property type="molecule type" value="Genomic_DNA"/>
</dbReference>
<dbReference type="GO" id="GO:0006096">
    <property type="term" value="P:glycolytic process"/>
    <property type="evidence" value="ECO:0007669"/>
    <property type="project" value="UniProtKB-UniPathway"/>
</dbReference>
<dbReference type="AlphaFoldDB" id="A0A6S6WCQ4"/>
<feature type="domain" description="Hexokinase C-terminal" evidence="15">
    <location>
        <begin position="248"/>
        <end position="502"/>
    </location>
</feature>
<organism evidence="16 17">
    <name type="scientific">Pyrenophora teres f. teres</name>
    <dbReference type="NCBI Taxonomy" id="97479"/>
    <lineage>
        <taxon>Eukaryota</taxon>
        <taxon>Fungi</taxon>
        <taxon>Dikarya</taxon>
        <taxon>Ascomycota</taxon>
        <taxon>Pezizomycotina</taxon>
        <taxon>Dothideomycetes</taxon>
        <taxon>Pleosporomycetidae</taxon>
        <taxon>Pleosporales</taxon>
        <taxon>Pleosporineae</taxon>
        <taxon>Pleosporaceae</taxon>
        <taxon>Pyrenophora</taxon>
    </lineage>
</organism>
<dbReference type="GO" id="GO:0005829">
    <property type="term" value="C:cytosol"/>
    <property type="evidence" value="ECO:0007669"/>
    <property type="project" value="TreeGrafter"/>
</dbReference>
<dbReference type="Gene3D" id="1.10.287.1250">
    <property type="match status" value="1"/>
</dbReference>
<evidence type="ECO:0000256" key="8">
    <source>
        <dbReference type="ARBA" id="ARBA00023152"/>
    </source>
</evidence>
<dbReference type="FunFam" id="3.30.420.40:FF:000805">
    <property type="entry name" value="Hexokinase-2"/>
    <property type="match status" value="1"/>
</dbReference>
<dbReference type="GO" id="GO:0008865">
    <property type="term" value="F:fructokinase activity"/>
    <property type="evidence" value="ECO:0007669"/>
    <property type="project" value="TreeGrafter"/>
</dbReference>
<dbReference type="PROSITE" id="PS00378">
    <property type="entry name" value="HEXOKINASE_1"/>
    <property type="match status" value="1"/>
</dbReference>
<evidence type="ECO:0000256" key="1">
    <source>
        <dbReference type="ARBA" id="ARBA00004888"/>
    </source>
</evidence>
<feature type="compositionally biased region" description="Basic and acidic residues" evidence="13">
    <location>
        <begin position="10"/>
        <end position="23"/>
    </location>
</feature>
<comment type="similarity">
    <text evidence="3 12">Belongs to the hexokinase family.</text>
</comment>
<dbReference type="EC" id="2.7.1.-" evidence="12"/>
<evidence type="ECO:0000256" key="5">
    <source>
        <dbReference type="ARBA" id="ARBA00022741"/>
    </source>
</evidence>
<evidence type="ECO:0000259" key="14">
    <source>
        <dbReference type="Pfam" id="PF00349"/>
    </source>
</evidence>
<dbReference type="PRINTS" id="PR00475">
    <property type="entry name" value="HEXOKINASE"/>
</dbReference>
<dbReference type="GO" id="GO:0005524">
    <property type="term" value="F:ATP binding"/>
    <property type="evidence" value="ECO:0007669"/>
    <property type="project" value="UniProtKB-UniRule"/>
</dbReference>
<evidence type="ECO:0000256" key="3">
    <source>
        <dbReference type="ARBA" id="ARBA00009225"/>
    </source>
</evidence>
<evidence type="ECO:0000256" key="9">
    <source>
        <dbReference type="ARBA" id="ARBA00044613"/>
    </source>
</evidence>
<dbReference type="Gene3D" id="3.40.367.20">
    <property type="match status" value="1"/>
</dbReference>